<dbReference type="RefSeq" id="WP_063386520.1">
    <property type="nucleotide sequence ID" value="NZ_LWBR01000005.1"/>
</dbReference>
<feature type="transmembrane region" description="Helical" evidence="1">
    <location>
        <begin position="138"/>
        <end position="160"/>
    </location>
</feature>
<evidence type="ECO:0000256" key="1">
    <source>
        <dbReference type="SAM" id="Phobius"/>
    </source>
</evidence>
<feature type="transmembrane region" description="Helical" evidence="1">
    <location>
        <begin position="166"/>
        <end position="187"/>
    </location>
</feature>
<evidence type="ECO:0000313" key="2">
    <source>
        <dbReference type="EMBL" id="KZN97841.1"/>
    </source>
</evidence>
<dbReference type="EMBL" id="LWBR01000005">
    <property type="protein sequence ID" value="KZN97841.1"/>
    <property type="molecule type" value="Genomic_DNA"/>
</dbReference>
<reference evidence="2 3" key="1">
    <citation type="submission" date="2016-04" db="EMBL/GenBank/DDBJ databases">
        <title>Draft genome sequence of Aeribacillus pallidus 8m3 from petroleum reservoir.</title>
        <authorList>
            <person name="Poltaraus A.B."/>
            <person name="Nazina T.N."/>
            <person name="Tourova T.P."/>
            <person name="Malakho S.M."/>
            <person name="Korshunova A.V."/>
            <person name="Sokolova D.S."/>
        </authorList>
    </citation>
    <scope>NUCLEOTIDE SEQUENCE [LARGE SCALE GENOMIC DNA]</scope>
    <source>
        <strain evidence="2 3">8m3</strain>
    </source>
</reference>
<dbReference type="STRING" id="33936.AZI98_01485"/>
<feature type="transmembrane region" description="Helical" evidence="1">
    <location>
        <begin position="363"/>
        <end position="386"/>
    </location>
</feature>
<keyword evidence="1" id="KW-1133">Transmembrane helix</keyword>
<dbReference type="NCBIfam" id="TIGR04405">
    <property type="entry name" value="SkfF"/>
    <property type="match status" value="1"/>
</dbReference>
<feature type="transmembrane region" description="Helical" evidence="1">
    <location>
        <begin position="84"/>
        <end position="101"/>
    </location>
</feature>
<organism evidence="2 3">
    <name type="scientific">Aeribacillus pallidus</name>
    <dbReference type="NCBI Taxonomy" id="33936"/>
    <lineage>
        <taxon>Bacteria</taxon>
        <taxon>Bacillati</taxon>
        <taxon>Bacillota</taxon>
        <taxon>Bacilli</taxon>
        <taxon>Bacillales</taxon>
        <taxon>Bacillaceae</taxon>
        <taxon>Aeribacillus</taxon>
    </lineage>
</organism>
<feature type="transmembrane region" description="Helical" evidence="1">
    <location>
        <begin position="460"/>
        <end position="478"/>
    </location>
</feature>
<protein>
    <recommendedName>
        <fullName evidence="4">Sporulation killing factor system integral membrane protein</fullName>
    </recommendedName>
</protein>
<dbReference type="AlphaFoldDB" id="A0A165Z4W4"/>
<proteinExistence type="predicted"/>
<dbReference type="OrthoDB" id="2928291at2"/>
<gene>
    <name evidence="2" type="ORF">AZI98_01485</name>
</gene>
<feature type="transmembrane region" description="Helical" evidence="1">
    <location>
        <begin position="208"/>
        <end position="232"/>
    </location>
</feature>
<accession>A0A165Z4W4</accession>
<keyword evidence="3" id="KW-1185">Reference proteome</keyword>
<evidence type="ECO:0000313" key="3">
    <source>
        <dbReference type="Proteomes" id="UP000076476"/>
    </source>
</evidence>
<feature type="transmembrane region" description="Helical" evidence="1">
    <location>
        <begin position="52"/>
        <end position="72"/>
    </location>
</feature>
<name>A0A165Z4W4_9BACI</name>
<keyword evidence="1" id="KW-0472">Membrane</keyword>
<feature type="transmembrane region" description="Helical" evidence="1">
    <location>
        <begin position="436"/>
        <end position="454"/>
    </location>
</feature>
<feature type="transmembrane region" description="Helical" evidence="1">
    <location>
        <begin position="398"/>
        <end position="416"/>
    </location>
</feature>
<dbReference type="Proteomes" id="UP000076476">
    <property type="component" value="Unassembled WGS sequence"/>
</dbReference>
<keyword evidence="1" id="KW-0812">Transmembrane</keyword>
<feature type="transmembrane region" description="Helical" evidence="1">
    <location>
        <begin position="321"/>
        <end position="342"/>
    </location>
</feature>
<dbReference type="InterPro" id="IPR030920">
    <property type="entry name" value="SkfF"/>
</dbReference>
<evidence type="ECO:0008006" key="4">
    <source>
        <dbReference type="Google" id="ProtNLM"/>
    </source>
</evidence>
<feature type="transmembrane region" description="Helical" evidence="1">
    <location>
        <begin position="297"/>
        <end position="315"/>
    </location>
</feature>
<feature type="transmembrane region" description="Helical" evidence="1">
    <location>
        <begin position="21"/>
        <end position="40"/>
    </location>
</feature>
<sequence>MINIWSFLFLQAKREIDSQKHGLKFFLFIFVLFIWFFLFQLEWGANSRSWDIAYTGWICSGIFIVMTIFGLLSNRIPGLMQDVIWLYTAPYSFTKIVYSILLWRLSWKGLLCLLSGITADAVYFLAGNPFGRLTAQSIRLLCLIVLLESWIMAMSCARTVKGTKIAFSFVAFILTVIYGIALYGSFFQANELIWQKYISYHIGFIGYLFTNSFLLQGFLAFLIMIALSFMIIRITTKKSECKEKLVKEADFWAEFQDHQTDFFKNSLKEMHTWWGLKGLNGIFSFLWLEILLAKKYIFFHATHLFVLLILVPVFIAKNIYWFYILVVFTIGAFFSSSYYSGLIRHAKSGDLFLLPGKLWKKALLLEGSNTAWIFLFYLYCVGMWHFHFNTAFTDFLSFGLYGLGGYMFMLSIRWAAFVRTYKKDPSLSLISYYKNFAFICMGSTLCYILLFFLFKNLLFYWLPLFMIVLSTILFLSFYQYER</sequence>
<comment type="caution">
    <text evidence="2">The sequence shown here is derived from an EMBL/GenBank/DDBJ whole genome shotgun (WGS) entry which is preliminary data.</text>
</comment>